<dbReference type="Pfam" id="PF01433">
    <property type="entry name" value="Peptidase_M1"/>
    <property type="match status" value="1"/>
</dbReference>
<dbReference type="GO" id="GO:0005737">
    <property type="term" value="C:cytoplasm"/>
    <property type="evidence" value="ECO:0007669"/>
    <property type="project" value="TreeGrafter"/>
</dbReference>
<keyword evidence="10" id="KW-0482">Metalloprotease</keyword>
<dbReference type="Gene3D" id="2.60.40.1730">
    <property type="entry name" value="tricorn interacting facor f3 domain"/>
    <property type="match status" value="1"/>
</dbReference>
<dbReference type="GO" id="GO:0070006">
    <property type="term" value="F:metalloaminopeptidase activity"/>
    <property type="evidence" value="ECO:0007669"/>
    <property type="project" value="TreeGrafter"/>
</dbReference>
<evidence type="ECO:0000259" key="11">
    <source>
        <dbReference type="Pfam" id="PF01433"/>
    </source>
</evidence>
<dbReference type="InterPro" id="IPR001930">
    <property type="entry name" value="Peptidase_M1"/>
</dbReference>
<dbReference type="PRINTS" id="PR00756">
    <property type="entry name" value="ALADIPTASE"/>
</dbReference>
<dbReference type="PANTHER" id="PTHR11533:SF299">
    <property type="entry name" value="AMINOPEPTIDASE"/>
    <property type="match status" value="1"/>
</dbReference>
<keyword evidence="6" id="KW-0645">Protease</keyword>
<evidence type="ECO:0000256" key="6">
    <source>
        <dbReference type="ARBA" id="ARBA00022670"/>
    </source>
</evidence>
<dbReference type="PANTHER" id="PTHR11533">
    <property type="entry name" value="PROTEASE M1 ZINC METALLOPROTEASE"/>
    <property type="match status" value="1"/>
</dbReference>
<dbReference type="STRING" id="1727163.AO498_00415"/>
<reference evidence="14" key="1">
    <citation type="submission" date="2015-09" db="EMBL/GenBank/DDBJ databases">
        <title>Complete sequence of Algoriphagus sp. M8-2.</title>
        <authorList>
            <person name="Shintani M."/>
        </authorList>
    </citation>
    <scope>NUCLEOTIDE SEQUENCE [LARGE SCALE GENOMIC DNA]</scope>
    <source>
        <strain evidence="14">M8-2</strain>
    </source>
</reference>
<dbReference type="PATRIC" id="fig|1727163.4.peg.88"/>
<feature type="domain" description="Peptidase M1 membrane alanine aminopeptidase" evidence="11">
    <location>
        <begin position="273"/>
        <end position="481"/>
    </location>
</feature>
<evidence type="ECO:0000256" key="7">
    <source>
        <dbReference type="ARBA" id="ARBA00022723"/>
    </source>
</evidence>
<dbReference type="GO" id="GO:0005615">
    <property type="term" value="C:extracellular space"/>
    <property type="evidence" value="ECO:0007669"/>
    <property type="project" value="TreeGrafter"/>
</dbReference>
<evidence type="ECO:0000259" key="12">
    <source>
        <dbReference type="Pfam" id="PF17900"/>
    </source>
</evidence>
<dbReference type="CDD" id="cd09602">
    <property type="entry name" value="M1_APN"/>
    <property type="match status" value="1"/>
</dbReference>
<comment type="cofactor">
    <cofactor evidence="2">
        <name>Zn(2+)</name>
        <dbReference type="ChEBI" id="CHEBI:29105"/>
    </cofactor>
</comment>
<name>A0A142EI82_9BACT</name>
<comment type="catalytic activity">
    <reaction evidence="1">
        <text>Release of an N-terminal amino acid, Xaa-|-Yaa- from a peptide, amide or arylamide. Xaa is preferably Ala, but may be most amino acids including Pro (slow action). When a terminal hydrophobic residue is followed by a prolyl residue, the two may be released as an intact Xaa-Pro dipeptide.</text>
        <dbReference type="EC" id="3.4.11.2"/>
    </reaction>
</comment>
<dbReference type="Pfam" id="PF17900">
    <property type="entry name" value="Peptidase_M1_N"/>
    <property type="match status" value="1"/>
</dbReference>
<sequence length="875" mass="99530">MSFLKLPFRKIPFVIQPVFRKVTGMKNRLVFLLILGLSSCKGDQSDLHFFDPGISVELAEFRSQQIKDIHYQLEFSIPEQKTDPIASKLNLDLELVNIAHPLILDFNETPEKILAIQVNGKAIPVRHENEHLIIDSEYLIKGKNQVEISFIAGDLSLNRNDDFLYTLLVPDRASTLFPCFDQPDLKASYSLTLIAPKDWTVLAGAPILTKVAQGEYVKHEFQKSDRMSTYLFSFVAGKFHEATSTMGMPMHLLYREDNEEKVSTSLPELFRLHQQSVEFLESYTGYPFPFQKLDFATIPIFQYGGMEHVGAIQYREGALFLGPEATDSELLSRAKLIGHETAHMWFGDLVTMKWFNDVWMKEVFANFMAGKIANPAFPQINHDLLFLTSLYPGAYAEDRTKGTNPIRQNLSNLKNAGSLYGGIIYNKAPIMMRQLETLMGEEAFQKGIQAYIKNFANGNAEWNDLVQLLDQQTPEDLMAWSEVWVNQSSRPIFTQDLTLAKDGKIETLRLIQKAEDGSDKVWPQFFEVTLVYADTTRIIPVSIKGRSEEILEAKELEKPLAIWYNTDGLGYGVFPIDESNLDQIPQIENEVSRASAYLNLFENTLNGGVKPTKNLEVIQAGLKRENNEIILQLISGQANTLFWTFLSEEVRKEEAEKMEALVWDRLNQGLKPNVKKSLYNLYSGIAFSETGQAKLYGIWNKEINISNLNLSSDNLTGLAMNLALFGHPKSEEILDQERSRITNSDRLARFDFLRPALSGKEEDRDALFLSFKDSQNREKESWVLAACGYIHHPLRQKESVKHLSLALDLMEEIQRTGDIFFPKGWASNTIGQYNSPEAEQLVQDFLKSKPDFNPVLKNKILQATDNLSRAQKILV</sequence>
<dbReference type="GO" id="GO:0042277">
    <property type="term" value="F:peptide binding"/>
    <property type="evidence" value="ECO:0007669"/>
    <property type="project" value="TreeGrafter"/>
</dbReference>
<evidence type="ECO:0000313" key="13">
    <source>
        <dbReference type="EMBL" id="AMQ54837.1"/>
    </source>
</evidence>
<dbReference type="KEGG" id="alm:AO498_00415"/>
<comment type="similarity">
    <text evidence="3">Belongs to the peptidase M1 family.</text>
</comment>
<evidence type="ECO:0000256" key="8">
    <source>
        <dbReference type="ARBA" id="ARBA00022801"/>
    </source>
</evidence>
<feature type="domain" description="Aminopeptidase N-like N-terminal" evidence="12">
    <location>
        <begin position="162"/>
        <end position="231"/>
    </location>
</feature>
<evidence type="ECO:0000256" key="5">
    <source>
        <dbReference type="ARBA" id="ARBA00015611"/>
    </source>
</evidence>
<dbReference type="SUPFAM" id="SSF63737">
    <property type="entry name" value="Leukotriene A4 hydrolase N-terminal domain"/>
    <property type="match status" value="1"/>
</dbReference>
<keyword evidence="14" id="KW-1185">Reference proteome</keyword>
<keyword evidence="9" id="KW-0862">Zinc</keyword>
<dbReference type="EMBL" id="CP012836">
    <property type="protein sequence ID" value="AMQ54837.1"/>
    <property type="molecule type" value="Genomic_DNA"/>
</dbReference>
<evidence type="ECO:0000256" key="9">
    <source>
        <dbReference type="ARBA" id="ARBA00022833"/>
    </source>
</evidence>
<dbReference type="GO" id="GO:0043171">
    <property type="term" value="P:peptide catabolic process"/>
    <property type="evidence" value="ECO:0007669"/>
    <property type="project" value="TreeGrafter"/>
</dbReference>
<dbReference type="GO" id="GO:0016285">
    <property type="term" value="F:alanyl aminopeptidase activity"/>
    <property type="evidence" value="ECO:0007669"/>
    <property type="project" value="UniProtKB-EC"/>
</dbReference>
<dbReference type="InterPro" id="IPR042097">
    <property type="entry name" value="Aminopeptidase_N-like_N_sf"/>
</dbReference>
<dbReference type="InterPro" id="IPR045357">
    <property type="entry name" value="Aminopeptidase_N-like_N"/>
</dbReference>
<evidence type="ECO:0000313" key="14">
    <source>
        <dbReference type="Proteomes" id="UP000073816"/>
    </source>
</evidence>
<dbReference type="SUPFAM" id="SSF55486">
    <property type="entry name" value="Metalloproteases ('zincins'), catalytic domain"/>
    <property type="match status" value="1"/>
</dbReference>
<protein>
    <recommendedName>
        <fullName evidence="5">Aminopeptidase N</fullName>
        <ecNumber evidence="4">3.4.11.2</ecNumber>
    </recommendedName>
</protein>
<accession>A0A142EI82</accession>
<evidence type="ECO:0000256" key="1">
    <source>
        <dbReference type="ARBA" id="ARBA00000098"/>
    </source>
</evidence>
<keyword evidence="7" id="KW-0479">Metal-binding</keyword>
<organism evidence="13 14">
    <name type="scientific">Algoriphagus sanaruensis</name>
    <dbReference type="NCBI Taxonomy" id="1727163"/>
    <lineage>
        <taxon>Bacteria</taxon>
        <taxon>Pseudomonadati</taxon>
        <taxon>Bacteroidota</taxon>
        <taxon>Cytophagia</taxon>
        <taxon>Cytophagales</taxon>
        <taxon>Cyclobacteriaceae</taxon>
        <taxon>Algoriphagus</taxon>
    </lineage>
</organism>
<evidence type="ECO:0000256" key="2">
    <source>
        <dbReference type="ARBA" id="ARBA00001947"/>
    </source>
</evidence>
<evidence type="ECO:0000256" key="10">
    <source>
        <dbReference type="ARBA" id="ARBA00023049"/>
    </source>
</evidence>
<dbReference type="InterPro" id="IPR014782">
    <property type="entry name" value="Peptidase_M1_dom"/>
</dbReference>
<dbReference type="GO" id="GO:0006508">
    <property type="term" value="P:proteolysis"/>
    <property type="evidence" value="ECO:0007669"/>
    <property type="project" value="UniProtKB-KW"/>
</dbReference>
<dbReference type="AlphaFoldDB" id="A0A142EI82"/>
<dbReference type="Gene3D" id="1.10.390.10">
    <property type="entry name" value="Neutral Protease Domain 2"/>
    <property type="match status" value="1"/>
</dbReference>
<gene>
    <name evidence="13" type="ORF">AO498_00415</name>
</gene>
<evidence type="ECO:0000256" key="4">
    <source>
        <dbReference type="ARBA" id="ARBA00012564"/>
    </source>
</evidence>
<keyword evidence="8" id="KW-0378">Hydrolase</keyword>
<dbReference type="EC" id="3.4.11.2" evidence="4"/>
<dbReference type="Proteomes" id="UP000073816">
    <property type="component" value="Chromosome"/>
</dbReference>
<evidence type="ECO:0000256" key="3">
    <source>
        <dbReference type="ARBA" id="ARBA00010136"/>
    </source>
</evidence>
<dbReference type="InterPro" id="IPR027268">
    <property type="entry name" value="Peptidase_M4/M1_CTD_sf"/>
</dbReference>
<dbReference type="InterPro" id="IPR050344">
    <property type="entry name" value="Peptidase_M1_aminopeptidases"/>
</dbReference>
<reference evidence="13 14" key="2">
    <citation type="journal article" date="2016" name="Genome Announc.">
        <title>Complete Genome Sequence of Algoriphagus sp. Strain M8-2, Isolated from a Brackish Lake.</title>
        <authorList>
            <person name="Muraguchi Y."/>
            <person name="Kushimoto K."/>
            <person name="Ohtsubo Y."/>
            <person name="Suzuki T."/>
            <person name="Dohra H."/>
            <person name="Kimbara K."/>
            <person name="Shintani M."/>
        </authorList>
    </citation>
    <scope>NUCLEOTIDE SEQUENCE [LARGE SCALE GENOMIC DNA]</scope>
    <source>
        <strain evidence="13 14">M8-2</strain>
    </source>
</reference>
<proteinExistence type="inferred from homology"/>
<dbReference type="GO" id="GO:0008270">
    <property type="term" value="F:zinc ion binding"/>
    <property type="evidence" value="ECO:0007669"/>
    <property type="project" value="InterPro"/>
</dbReference>
<dbReference type="GO" id="GO:0016020">
    <property type="term" value="C:membrane"/>
    <property type="evidence" value="ECO:0007669"/>
    <property type="project" value="TreeGrafter"/>
</dbReference>